<dbReference type="PANTHER" id="PTHR43685:SF5">
    <property type="entry name" value="GLYCOSYLTRANSFERASE EPSE-RELATED"/>
    <property type="match status" value="1"/>
</dbReference>
<proteinExistence type="inferred from homology"/>
<evidence type="ECO:0000256" key="2">
    <source>
        <dbReference type="ARBA" id="ARBA00022676"/>
    </source>
</evidence>
<comment type="similarity">
    <text evidence="1">Belongs to the glycosyltransferase 2 family.</text>
</comment>
<evidence type="ECO:0000259" key="4">
    <source>
        <dbReference type="Pfam" id="PF00535"/>
    </source>
</evidence>
<keyword evidence="3 5" id="KW-0808">Transferase</keyword>
<dbReference type="CDD" id="cd00761">
    <property type="entry name" value="Glyco_tranf_GTA_type"/>
    <property type="match status" value="1"/>
</dbReference>
<dbReference type="EMBL" id="FUYC01000011">
    <property type="protein sequence ID" value="SKA89483.1"/>
    <property type="molecule type" value="Genomic_DNA"/>
</dbReference>
<keyword evidence="6" id="KW-1185">Reference proteome</keyword>
<dbReference type="InterPro" id="IPR029044">
    <property type="entry name" value="Nucleotide-diphossugar_trans"/>
</dbReference>
<keyword evidence="2" id="KW-0328">Glycosyltransferase</keyword>
<dbReference type="Proteomes" id="UP000190027">
    <property type="component" value="Unassembled WGS sequence"/>
</dbReference>
<dbReference type="RefSeq" id="WP_078717696.1">
    <property type="nucleotide sequence ID" value="NZ_FUYC01000011.1"/>
</dbReference>
<dbReference type="STRING" id="1121449.SAMN02745704_02143"/>
<feature type="domain" description="Glycosyltransferase 2-like" evidence="4">
    <location>
        <begin position="14"/>
        <end position="178"/>
    </location>
</feature>
<dbReference type="OrthoDB" id="5291101at2"/>
<dbReference type="Gene3D" id="3.90.550.10">
    <property type="entry name" value="Spore Coat Polysaccharide Biosynthesis Protein SpsA, Chain A"/>
    <property type="match status" value="1"/>
</dbReference>
<sequence>MLHQRRKTSTPLVSVAMPCWNAESTLPACLDSLLAQTWTDFEIVAVDDGSKDNTSNVLREYARRDARVRPFRIRHGGVAVAANTALEKSRGRFVARMDADDLALPERLASQVSWLATRPKLGLVGSRVRFGGDRDAARGYALYVDWTNRLVTSEAISLNRFVESPFAFPSVMFRRELFLEHGGFRDGDFPEDYEFLLRLMDRGVLMEKVDAELLVWNDPPSRLTRTDPRYDPAAFYRVKAKYLARWLAQHNPDHPRVGVLGAGRPTRKRAEMLSEYGIEITEYYDLDPRKVGQVIQGRPVRHRDEVPPPGRRFLLSYVASRGAREDIGAFLRSRRYNLGRDWLAVA</sequence>
<dbReference type="PANTHER" id="PTHR43685">
    <property type="entry name" value="GLYCOSYLTRANSFERASE"/>
    <property type="match status" value="1"/>
</dbReference>
<dbReference type="Pfam" id="PF00535">
    <property type="entry name" value="Glycos_transf_2"/>
    <property type="match status" value="1"/>
</dbReference>
<gene>
    <name evidence="5" type="ORF">SAMN02745704_02143</name>
</gene>
<organism evidence="5 6">
    <name type="scientific">Paucidesulfovibrio gracilis DSM 16080</name>
    <dbReference type="NCBI Taxonomy" id="1121449"/>
    <lineage>
        <taxon>Bacteria</taxon>
        <taxon>Pseudomonadati</taxon>
        <taxon>Thermodesulfobacteriota</taxon>
        <taxon>Desulfovibrionia</taxon>
        <taxon>Desulfovibrionales</taxon>
        <taxon>Desulfovibrionaceae</taxon>
        <taxon>Paucidesulfovibrio</taxon>
    </lineage>
</organism>
<protein>
    <submittedName>
        <fullName evidence="5">Glycosyl transferase family 2</fullName>
    </submittedName>
</protein>
<dbReference type="SUPFAM" id="SSF53448">
    <property type="entry name" value="Nucleotide-diphospho-sugar transferases"/>
    <property type="match status" value="1"/>
</dbReference>
<evidence type="ECO:0000256" key="1">
    <source>
        <dbReference type="ARBA" id="ARBA00006739"/>
    </source>
</evidence>
<dbReference type="AlphaFoldDB" id="A0A1T4XJ94"/>
<dbReference type="GO" id="GO:0016757">
    <property type="term" value="F:glycosyltransferase activity"/>
    <property type="evidence" value="ECO:0007669"/>
    <property type="project" value="UniProtKB-KW"/>
</dbReference>
<evidence type="ECO:0000313" key="6">
    <source>
        <dbReference type="Proteomes" id="UP000190027"/>
    </source>
</evidence>
<accession>A0A1T4XJ94</accession>
<dbReference type="InterPro" id="IPR001173">
    <property type="entry name" value="Glyco_trans_2-like"/>
</dbReference>
<dbReference type="InterPro" id="IPR036291">
    <property type="entry name" value="NAD(P)-bd_dom_sf"/>
</dbReference>
<name>A0A1T4XJ94_9BACT</name>
<dbReference type="SUPFAM" id="SSF51735">
    <property type="entry name" value="NAD(P)-binding Rossmann-fold domains"/>
    <property type="match status" value="1"/>
</dbReference>
<reference evidence="5 6" key="1">
    <citation type="submission" date="2017-02" db="EMBL/GenBank/DDBJ databases">
        <authorList>
            <person name="Peterson S.W."/>
        </authorList>
    </citation>
    <scope>NUCLEOTIDE SEQUENCE [LARGE SCALE GENOMIC DNA]</scope>
    <source>
        <strain evidence="5 6">DSM 16080</strain>
    </source>
</reference>
<dbReference type="InterPro" id="IPR050834">
    <property type="entry name" value="Glycosyltransf_2"/>
</dbReference>
<evidence type="ECO:0000313" key="5">
    <source>
        <dbReference type="EMBL" id="SKA89483.1"/>
    </source>
</evidence>
<evidence type="ECO:0000256" key="3">
    <source>
        <dbReference type="ARBA" id="ARBA00022679"/>
    </source>
</evidence>